<comment type="similarity">
    <text evidence="1">Belongs to the short-chain dehydrogenases/reductases (SDR) family.</text>
</comment>
<dbReference type="SMART" id="SM00822">
    <property type="entry name" value="PKS_KR"/>
    <property type="match status" value="1"/>
</dbReference>
<evidence type="ECO:0000256" key="1">
    <source>
        <dbReference type="ARBA" id="ARBA00006484"/>
    </source>
</evidence>
<dbReference type="FunFam" id="3.40.50.720:FF:000084">
    <property type="entry name" value="Short-chain dehydrogenase reductase"/>
    <property type="match status" value="1"/>
</dbReference>
<sequence>SQAMPEAYFRDKVALITGGSRGIGAAVARRLARAGAHLVINHREGKGRSAELAAAVCREAEAEGVRAVAAAADISQKEAVLSLLARAGEAFGRLDVLVLNAARAPFKPWEKLLERDLRQLVETNFLGNVFCMQAALPLLARQGGAVVFVSSLGSRFYSPDYPLGAMKAAMEAAVRHWAESFGEKGVTVSAVCAGLVKTDSFKTLRMVQPGLEKLPARLFVSPGEVAEVVWFLAGPAGAVFQGQTLVADRGLSNRLLRPPEGG</sequence>
<name>A0A932ZSX0_UNCTE</name>
<evidence type="ECO:0000256" key="2">
    <source>
        <dbReference type="ARBA" id="ARBA00023002"/>
    </source>
</evidence>
<dbReference type="PRINTS" id="PR00081">
    <property type="entry name" value="GDHRDH"/>
</dbReference>
<dbReference type="InterPro" id="IPR002347">
    <property type="entry name" value="SDR_fam"/>
</dbReference>
<feature type="domain" description="Ketoreductase" evidence="3">
    <location>
        <begin position="12"/>
        <end position="199"/>
    </location>
</feature>
<dbReference type="SUPFAM" id="SSF51735">
    <property type="entry name" value="NAD(P)-binding Rossmann-fold domains"/>
    <property type="match status" value="1"/>
</dbReference>
<dbReference type="Proteomes" id="UP000752292">
    <property type="component" value="Unassembled WGS sequence"/>
</dbReference>
<dbReference type="EMBL" id="JACQRX010000012">
    <property type="protein sequence ID" value="MBI4250864.1"/>
    <property type="molecule type" value="Genomic_DNA"/>
</dbReference>
<evidence type="ECO:0000313" key="5">
    <source>
        <dbReference type="Proteomes" id="UP000752292"/>
    </source>
</evidence>
<accession>A0A932ZSX0</accession>
<evidence type="ECO:0000313" key="4">
    <source>
        <dbReference type="EMBL" id="MBI4250864.1"/>
    </source>
</evidence>
<dbReference type="GO" id="GO:0016491">
    <property type="term" value="F:oxidoreductase activity"/>
    <property type="evidence" value="ECO:0007669"/>
    <property type="project" value="UniProtKB-KW"/>
</dbReference>
<feature type="non-terminal residue" evidence="4">
    <location>
        <position position="1"/>
    </location>
</feature>
<organism evidence="4 5">
    <name type="scientific">Tectimicrobiota bacterium</name>
    <dbReference type="NCBI Taxonomy" id="2528274"/>
    <lineage>
        <taxon>Bacteria</taxon>
        <taxon>Pseudomonadati</taxon>
        <taxon>Nitrospinota/Tectimicrobiota group</taxon>
        <taxon>Candidatus Tectimicrobiota</taxon>
    </lineage>
</organism>
<reference evidence="4" key="1">
    <citation type="submission" date="2020-07" db="EMBL/GenBank/DDBJ databases">
        <title>Huge and variable diversity of episymbiotic CPR bacteria and DPANN archaea in groundwater ecosystems.</title>
        <authorList>
            <person name="He C.Y."/>
            <person name="Keren R."/>
            <person name="Whittaker M."/>
            <person name="Farag I.F."/>
            <person name="Doudna J."/>
            <person name="Cate J.H.D."/>
            <person name="Banfield J.F."/>
        </authorList>
    </citation>
    <scope>NUCLEOTIDE SEQUENCE</scope>
    <source>
        <strain evidence="4">NC_groundwater_1370_Ag_S-0.2um_69_93</strain>
    </source>
</reference>
<dbReference type="InterPro" id="IPR057326">
    <property type="entry name" value="KR_dom"/>
</dbReference>
<keyword evidence="2" id="KW-0560">Oxidoreductase</keyword>
<comment type="caution">
    <text evidence="4">The sequence shown here is derived from an EMBL/GenBank/DDBJ whole genome shotgun (WGS) entry which is preliminary data.</text>
</comment>
<dbReference type="PANTHER" id="PTHR43669:SF3">
    <property type="entry name" value="ALCOHOL DEHYDROGENASE, PUTATIVE (AFU_ORTHOLOGUE AFUA_3G03445)-RELATED"/>
    <property type="match status" value="1"/>
</dbReference>
<dbReference type="AlphaFoldDB" id="A0A932ZSX0"/>
<dbReference type="InterPro" id="IPR036291">
    <property type="entry name" value="NAD(P)-bd_dom_sf"/>
</dbReference>
<evidence type="ECO:0000259" key="3">
    <source>
        <dbReference type="SMART" id="SM00822"/>
    </source>
</evidence>
<dbReference type="Gene3D" id="3.40.50.720">
    <property type="entry name" value="NAD(P)-binding Rossmann-like Domain"/>
    <property type="match status" value="1"/>
</dbReference>
<dbReference type="Pfam" id="PF13561">
    <property type="entry name" value="adh_short_C2"/>
    <property type="match status" value="1"/>
</dbReference>
<dbReference type="PANTHER" id="PTHR43669">
    <property type="entry name" value="5-KETO-D-GLUCONATE 5-REDUCTASE"/>
    <property type="match status" value="1"/>
</dbReference>
<proteinExistence type="inferred from homology"/>
<gene>
    <name evidence="4" type="ORF">HY618_00255</name>
</gene>
<protein>
    <submittedName>
        <fullName evidence="4">SDR family oxidoreductase</fullName>
    </submittedName>
</protein>